<evidence type="ECO:0000256" key="1">
    <source>
        <dbReference type="ARBA" id="ARBA00009427"/>
    </source>
</evidence>
<keyword evidence="8" id="KW-0963">Cytoplasm</keyword>
<evidence type="ECO:0000259" key="9">
    <source>
        <dbReference type="Pfam" id="PF02224"/>
    </source>
</evidence>
<dbReference type="CDD" id="cd02020">
    <property type="entry name" value="CMPK"/>
    <property type="match status" value="1"/>
</dbReference>
<dbReference type="AlphaFoldDB" id="A0A6G7GK97"/>
<dbReference type="GO" id="GO:0006220">
    <property type="term" value="P:pyrimidine nucleotide metabolic process"/>
    <property type="evidence" value="ECO:0007669"/>
    <property type="project" value="UniProtKB-UniRule"/>
</dbReference>
<dbReference type="SUPFAM" id="SSF52540">
    <property type="entry name" value="P-loop containing nucleoside triphosphate hydrolases"/>
    <property type="match status" value="1"/>
</dbReference>
<dbReference type="EC" id="2.7.4.25" evidence="8"/>
<dbReference type="InterPro" id="IPR003136">
    <property type="entry name" value="Cytidylate_kin"/>
</dbReference>
<keyword evidence="3 8" id="KW-0547">Nucleotide-binding</keyword>
<evidence type="ECO:0000256" key="5">
    <source>
        <dbReference type="ARBA" id="ARBA00022840"/>
    </source>
</evidence>
<evidence type="ECO:0000256" key="7">
    <source>
        <dbReference type="ARBA" id="ARBA00048478"/>
    </source>
</evidence>
<keyword evidence="2 8" id="KW-0808">Transferase</keyword>
<dbReference type="Pfam" id="PF02224">
    <property type="entry name" value="Cytidylate_kin"/>
    <property type="match status" value="1"/>
</dbReference>
<comment type="catalytic activity">
    <reaction evidence="7 8">
        <text>CMP + ATP = CDP + ADP</text>
        <dbReference type="Rhea" id="RHEA:11600"/>
        <dbReference type="ChEBI" id="CHEBI:30616"/>
        <dbReference type="ChEBI" id="CHEBI:58069"/>
        <dbReference type="ChEBI" id="CHEBI:60377"/>
        <dbReference type="ChEBI" id="CHEBI:456216"/>
        <dbReference type="EC" id="2.7.4.25"/>
    </reaction>
</comment>
<dbReference type="Gene3D" id="3.40.50.300">
    <property type="entry name" value="P-loop containing nucleotide triphosphate hydrolases"/>
    <property type="match status" value="1"/>
</dbReference>
<dbReference type="GO" id="GO:0005829">
    <property type="term" value="C:cytosol"/>
    <property type="evidence" value="ECO:0007669"/>
    <property type="project" value="TreeGrafter"/>
</dbReference>
<dbReference type="PANTHER" id="PTHR21299:SF2">
    <property type="entry name" value="CYTIDYLATE KINASE"/>
    <property type="match status" value="1"/>
</dbReference>
<keyword evidence="4 8" id="KW-0418">Kinase</keyword>
<dbReference type="InterPro" id="IPR027417">
    <property type="entry name" value="P-loop_NTPase"/>
</dbReference>
<reference evidence="10 11" key="1">
    <citation type="submission" date="2020-02" db="EMBL/GenBank/DDBJ databases">
        <title>Newly sequenced genome of strain CSTR1 showed variability in Candidatus Kuenenia stuttgartiensis genomes.</title>
        <authorList>
            <person name="Ding C."/>
            <person name="Adrian L."/>
        </authorList>
    </citation>
    <scope>NUCLEOTIDE SEQUENCE [LARGE SCALE GENOMIC DNA]</scope>
    <source>
        <strain evidence="10 11">CSTR1</strain>
    </source>
</reference>
<dbReference type="GO" id="GO:0015949">
    <property type="term" value="P:nucleobase-containing small molecule interconversion"/>
    <property type="evidence" value="ECO:0007669"/>
    <property type="project" value="TreeGrafter"/>
</dbReference>
<proteinExistence type="inferred from homology"/>
<dbReference type="Proteomes" id="UP000501926">
    <property type="component" value="Chromosome"/>
</dbReference>
<dbReference type="RefSeq" id="WP_164994464.1">
    <property type="nucleotide sequence ID" value="NZ_CP049055.1"/>
</dbReference>
<evidence type="ECO:0000256" key="4">
    <source>
        <dbReference type="ARBA" id="ARBA00022777"/>
    </source>
</evidence>
<dbReference type="GO" id="GO:0036431">
    <property type="term" value="F:dCMP kinase activity"/>
    <property type="evidence" value="ECO:0007669"/>
    <property type="project" value="InterPro"/>
</dbReference>
<comment type="catalytic activity">
    <reaction evidence="6 8">
        <text>dCMP + ATP = dCDP + ADP</text>
        <dbReference type="Rhea" id="RHEA:25094"/>
        <dbReference type="ChEBI" id="CHEBI:30616"/>
        <dbReference type="ChEBI" id="CHEBI:57566"/>
        <dbReference type="ChEBI" id="CHEBI:58593"/>
        <dbReference type="ChEBI" id="CHEBI:456216"/>
        <dbReference type="EC" id="2.7.4.25"/>
    </reaction>
</comment>
<sequence>MIIAIDGPAGSGKSTVAKILAKHLGIRYLDTGAMYRALTWKAMQHNVNLDDENALCRIMEQTQIYFQSEEKGLQVFVDGRNVTKEIRSSSVTNNTHHISGKPGVRAMLVNLQRKIASKGNTVAEGRDIGTVVFPNAEKKFFLDARIETRAKRRFRERETPDDENSLDSVIREIALRDQRDTTRKDSPLKISDDSIYIDTTNLTINEVIHRIIKEVNPLIKNKV</sequence>
<evidence type="ECO:0000256" key="3">
    <source>
        <dbReference type="ARBA" id="ARBA00022741"/>
    </source>
</evidence>
<evidence type="ECO:0000256" key="2">
    <source>
        <dbReference type="ARBA" id="ARBA00022679"/>
    </source>
</evidence>
<feature type="domain" description="Cytidylate kinase" evidence="9">
    <location>
        <begin position="3"/>
        <end position="216"/>
    </location>
</feature>
<comment type="similarity">
    <text evidence="1 8">Belongs to the cytidylate kinase family. Type 1 subfamily.</text>
</comment>
<evidence type="ECO:0000256" key="6">
    <source>
        <dbReference type="ARBA" id="ARBA00047615"/>
    </source>
</evidence>
<accession>A0A6G7GK97</accession>
<comment type="subcellular location">
    <subcellularLocation>
        <location evidence="8">Cytoplasm</location>
    </subcellularLocation>
</comment>
<dbReference type="NCBIfam" id="TIGR00017">
    <property type="entry name" value="cmk"/>
    <property type="match status" value="1"/>
</dbReference>
<feature type="binding site" evidence="8">
    <location>
        <begin position="7"/>
        <end position="15"/>
    </location>
    <ligand>
        <name>ATP</name>
        <dbReference type="ChEBI" id="CHEBI:30616"/>
    </ligand>
</feature>
<protein>
    <recommendedName>
        <fullName evidence="8">Cytidylate kinase</fullName>
        <shortName evidence="8">CK</shortName>
        <ecNumber evidence="8">2.7.4.25</ecNumber>
    </recommendedName>
    <alternativeName>
        <fullName evidence="8">Cytidine monophosphate kinase</fullName>
        <shortName evidence="8">CMP kinase</shortName>
    </alternativeName>
</protein>
<dbReference type="InterPro" id="IPR011994">
    <property type="entry name" value="Cytidylate_kinase_dom"/>
</dbReference>
<evidence type="ECO:0000313" key="10">
    <source>
        <dbReference type="EMBL" id="QII10008.1"/>
    </source>
</evidence>
<evidence type="ECO:0000313" key="11">
    <source>
        <dbReference type="Proteomes" id="UP000501926"/>
    </source>
</evidence>
<dbReference type="GO" id="GO:0005524">
    <property type="term" value="F:ATP binding"/>
    <property type="evidence" value="ECO:0007669"/>
    <property type="project" value="UniProtKB-UniRule"/>
</dbReference>
<gene>
    <name evidence="8 10" type="primary">cmk</name>
    <name evidence="10" type="ORF">KsCSTR_06290</name>
</gene>
<dbReference type="HAMAP" id="MF_00238">
    <property type="entry name" value="Cytidyl_kinase_type1"/>
    <property type="match status" value="1"/>
</dbReference>
<keyword evidence="5 8" id="KW-0067">ATP-binding</keyword>
<dbReference type="EMBL" id="CP049055">
    <property type="protein sequence ID" value="QII10008.1"/>
    <property type="molecule type" value="Genomic_DNA"/>
</dbReference>
<evidence type="ECO:0000256" key="8">
    <source>
        <dbReference type="HAMAP-Rule" id="MF_00238"/>
    </source>
</evidence>
<dbReference type="PANTHER" id="PTHR21299">
    <property type="entry name" value="CYTIDYLATE KINASE/PANTOATE-BETA-ALANINE LIGASE"/>
    <property type="match status" value="1"/>
</dbReference>
<organism evidence="10 11">
    <name type="scientific">Kuenenia stuttgartiensis</name>
    <dbReference type="NCBI Taxonomy" id="174633"/>
    <lineage>
        <taxon>Bacteria</taxon>
        <taxon>Pseudomonadati</taxon>
        <taxon>Planctomycetota</taxon>
        <taxon>Candidatus Brocadiia</taxon>
        <taxon>Candidatus Brocadiales</taxon>
        <taxon>Candidatus Brocadiaceae</taxon>
        <taxon>Candidatus Kuenenia</taxon>
    </lineage>
</organism>
<name>A0A6G7GK97_KUEST</name>